<dbReference type="Gene3D" id="3.30.200.20">
    <property type="entry name" value="Phosphorylase Kinase, domain 1"/>
    <property type="match status" value="1"/>
</dbReference>
<keyword evidence="1" id="KW-0808">Transferase</keyword>
<dbReference type="PROSITE" id="PS00108">
    <property type="entry name" value="PROTEIN_KINASE_ST"/>
    <property type="match status" value="1"/>
</dbReference>
<dbReference type="PANTHER" id="PTHR43289">
    <property type="entry name" value="MITOGEN-ACTIVATED PROTEIN KINASE KINASE KINASE 20-RELATED"/>
    <property type="match status" value="1"/>
</dbReference>
<dbReference type="KEGG" id="uam:UABAM_00316"/>
<evidence type="ECO:0000256" key="1">
    <source>
        <dbReference type="ARBA" id="ARBA00022679"/>
    </source>
</evidence>
<dbReference type="SMART" id="SM00220">
    <property type="entry name" value="S_TKc"/>
    <property type="match status" value="1"/>
</dbReference>
<keyword evidence="4" id="KW-0067">ATP-binding</keyword>
<keyword evidence="2" id="KW-0547">Nucleotide-binding</keyword>
<name>A0A5S9IHN8_UABAM</name>
<evidence type="ECO:0000256" key="2">
    <source>
        <dbReference type="ARBA" id="ARBA00022741"/>
    </source>
</evidence>
<protein>
    <submittedName>
        <fullName evidence="6">Protein kinase</fullName>
    </submittedName>
</protein>
<evidence type="ECO:0000256" key="3">
    <source>
        <dbReference type="ARBA" id="ARBA00022777"/>
    </source>
</evidence>
<dbReference type="Gene3D" id="1.10.510.10">
    <property type="entry name" value="Transferase(Phosphotransferase) domain 1"/>
    <property type="match status" value="1"/>
</dbReference>
<dbReference type="EMBL" id="AP019860">
    <property type="protein sequence ID" value="BBM81973.1"/>
    <property type="molecule type" value="Genomic_DNA"/>
</dbReference>
<sequence length="502" mass="57694">MPKITLKEKIIFHYAKKLNYLTDIDIQEYYTGQVDCNSFILGHSKLSSYQKHVIRVLFVMRCLLKIAEQKKMITEDQSRNLQKNQLSLIINQRSWQLDISVAQMFTLDTVEGICKLLEGNSVFTKQDTAFLKNLFQQYINTLGPNTKVNTPMEVKRQEREQQILAEEFTIDQKNMDLLSPHAQTIQIIDKVMSDSPEEKKEKTFIFPNLEKVVKSPTRLQLEDNLDMPNDLNHYQIIKLIAKGSMGEIYLANDTKQNRKVAIKILANDLADSVTSRFMQEAEVLSCLDHPNIINMYEFSFAHAINQYYIAMEFAPGKNVKEILNELTFIEVVDSLKIISCVVEALRYSLTRRIIHRDIKPANIMITSDEGNVKLTDFGIGKILNQSGNTKTGEVMGTPYYISPEQIIDTRSVDHKTDIYSIGATLYRMVSGKAPYAQYKGLHNIMRAKINEDCLALHEVADVPKSISNFVARAMARDPQNRYQTFSQMQRDIQGILQQYSQF</sequence>
<keyword evidence="3 6" id="KW-0418">Kinase</keyword>
<organism evidence="6 7">
    <name type="scientific">Uabimicrobium amorphum</name>
    <dbReference type="NCBI Taxonomy" id="2596890"/>
    <lineage>
        <taxon>Bacteria</taxon>
        <taxon>Pseudomonadati</taxon>
        <taxon>Planctomycetota</taxon>
        <taxon>Candidatus Uabimicrobiia</taxon>
        <taxon>Candidatus Uabimicrobiales</taxon>
        <taxon>Candidatus Uabimicrobiaceae</taxon>
        <taxon>Candidatus Uabimicrobium</taxon>
    </lineage>
</organism>
<accession>A0A5S9IHN8</accession>
<dbReference type="GO" id="GO:0004674">
    <property type="term" value="F:protein serine/threonine kinase activity"/>
    <property type="evidence" value="ECO:0007669"/>
    <property type="project" value="TreeGrafter"/>
</dbReference>
<dbReference type="AlphaFoldDB" id="A0A5S9IHN8"/>
<dbReference type="PROSITE" id="PS50011">
    <property type="entry name" value="PROTEIN_KINASE_DOM"/>
    <property type="match status" value="1"/>
</dbReference>
<evidence type="ECO:0000256" key="4">
    <source>
        <dbReference type="ARBA" id="ARBA00022840"/>
    </source>
</evidence>
<evidence type="ECO:0000313" key="7">
    <source>
        <dbReference type="Proteomes" id="UP000326354"/>
    </source>
</evidence>
<dbReference type="GO" id="GO:0005524">
    <property type="term" value="F:ATP binding"/>
    <property type="evidence" value="ECO:0007669"/>
    <property type="project" value="UniProtKB-KW"/>
</dbReference>
<feature type="domain" description="Protein kinase" evidence="5">
    <location>
        <begin position="234"/>
        <end position="496"/>
    </location>
</feature>
<dbReference type="InterPro" id="IPR008271">
    <property type="entry name" value="Ser/Thr_kinase_AS"/>
</dbReference>
<dbReference type="RefSeq" id="WP_151966233.1">
    <property type="nucleotide sequence ID" value="NZ_AP019860.1"/>
</dbReference>
<gene>
    <name evidence="6" type="ORF">UABAM_00316</name>
</gene>
<evidence type="ECO:0000259" key="5">
    <source>
        <dbReference type="PROSITE" id="PS50011"/>
    </source>
</evidence>
<dbReference type="InterPro" id="IPR000719">
    <property type="entry name" value="Prot_kinase_dom"/>
</dbReference>
<dbReference type="PANTHER" id="PTHR43289:SF34">
    <property type="entry name" value="SERINE_THREONINE-PROTEIN KINASE YBDM-RELATED"/>
    <property type="match status" value="1"/>
</dbReference>
<dbReference type="CDD" id="cd14014">
    <property type="entry name" value="STKc_PknB_like"/>
    <property type="match status" value="1"/>
</dbReference>
<keyword evidence="7" id="KW-1185">Reference proteome</keyword>
<dbReference type="Pfam" id="PF00069">
    <property type="entry name" value="Pkinase"/>
    <property type="match status" value="1"/>
</dbReference>
<proteinExistence type="predicted"/>
<dbReference type="Proteomes" id="UP000326354">
    <property type="component" value="Chromosome"/>
</dbReference>
<evidence type="ECO:0000313" key="6">
    <source>
        <dbReference type="EMBL" id="BBM81973.1"/>
    </source>
</evidence>
<dbReference type="InterPro" id="IPR011009">
    <property type="entry name" value="Kinase-like_dom_sf"/>
</dbReference>
<reference evidence="6 7" key="1">
    <citation type="submission" date="2019-08" db="EMBL/GenBank/DDBJ databases">
        <title>Complete genome sequence of Candidatus Uab amorphum.</title>
        <authorList>
            <person name="Shiratori T."/>
            <person name="Suzuki S."/>
            <person name="Kakizawa Y."/>
            <person name="Ishida K."/>
        </authorList>
    </citation>
    <scope>NUCLEOTIDE SEQUENCE [LARGE SCALE GENOMIC DNA]</scope>
    <source>
        <strain evidence="6 7">SRT547</strain>
    </source>
</reference>
<dbReference type="SUPFAM" id="SSF56112">
    <property type="entry name" value="Protein kinase-like (PK-like)"/>
    <property type="match status" value="1"/>
</dbReference>
<dbReference type="OrthoDB" id="9788659at2"/>